<gene>
    <name evidence="1" type="ORF">KGM_206969</name>
</gene>
<dbReference type="KEGG" id="dpl:KGM_206969"/>
<dbReference type="InterPro" id="IPR018253">
    <property type="entry name" value="DnaJ_domain_CS"/>
</dbReference>
<dbReference type="Pfam" id="PF00226">
    <property type="entry name" value="DnaJ"/>
    <property type="match status" value="1"/>
</dbReference>
<accession>A0A212FBN5</accession>
<dbReference type="AlphaFoldDB" id="A0A212FBN5"/>
<dbReference type="OrthoDB" id="376357at2759"/>
<dbReference type="Proteomes" id="UP000007151">
    <property type="component" value="Unassembled WGS sequence"/>
</dbReference>
<dbReference type="eggNOG" id="KOG0714">
    <property type="taxonomic scope" value="Eukaryota"/>
</dbReference>
<organism evidence="1 2">
    <name type="scientific">Danaus plexippus plexippus</name>
    <dbReference type="NCBI Taxonomy" id="278856"/>
    <lineage>
        <taxon>Eukaryota</taxon>
        <taxon>Metazoa</taxon>
        <taxon>Ecdysozoa</taxon>
        <taxon>Arthropoda</taxon>
        <taxon>Hexapoda</taxon>
        <taxon>Insecta</taxon>
        <taxon>Pterygota</taxon>
        <taxon>Neoptera</taxon>
        <taxon>Endopterygota</taxon>
        <taxon>Lepidoptera</taxon>
        <taxon>Glossata</taxon>
        <taxon>Ditrysia</taxon>
        <taxon>Papilionoidea</taxon>
        <taxon>Nymphalidae</taxon>
        <taxon>Danainae</taxon>
        <taxon>Danaini</taxon>
        <taxon>Danaina</taxon>
        <taxon>Danaus</taxon>
        <taxon>Danaus</taxon>
    </lineage>
</organism>
<dbReference type="PROSITE" id="PS00636">
    <property type="entry name" value="DNAJ_1"/>
    <property type="match status" value="1"/>
</dbReference>
<proteinExistence type="predicted"/>
<evidence type="ECO:0000313" key="1">
    <source>
        <dbReference type="EMBL" id="OWR51154.1"/>
    </source>
</evidence>
<dbReference type="FunCoup" id="A0A212FBN5">
    <property type="interactions" value="653"/>
</dbReference>
<dbReference type="STRING" id="278856.A0A212FBN5"/>
<dbReference type="CDD" id="cd06257">
    <property type="entry name" value="DnaJ"/>
    <property type="match status" value="1"/>
</dbReference>
<keyword evidence="2" id="KW-1185">Reference proteome</keyword>
<dbReference type="PANTHER" id="PTHR44873">
    <property type="entry name" value="DNAJ HOMOLOG SUBFAMILY C MEMBER 30, MITOCHONDRIAL"/>
    <property type="match status" value="1"/>
</dbReference>
<dbReference type="InterPro" id="IPR053025">
    <property type="entry name" value="Mito_ATP_Synthase-Asso"/>
</dbReference>
<dbReference type="InterPro" id="IPR036869">
    <property type="entry name" value="J_dom_sf"/>
</dbReference>
<dbReference type="PRINTS" id="PR00625">
    <property type="entry name" value="JDOMAIN"/>
</dbReference>
<dbReference type="SMART" id="SM00271">
    <property type="entry name" value="DnaJ"/>
    <property type="match status" value="1"/>
</dbReference>
<dbReference type="PANTHER" id="PTHR44873:SF1">
    <property type="entry name" value="DNAJ HOMOLOG SUBFAMILY C MEMBER 30, MITOCHONDRIAL"/>
    <property type="match status" value="1"/>
</dbReference>
<dbReference type="InterPro" id="IPR001623">
    <property type="entry name" value="DnaJ_domain"/>
</dbReference>
<dbReference type="EMBL" id="AGBW02009293">
    <property type="protein sequence ID" value="OWR51154.1"/>
    <property type="molecule type" value="Genomic_DNA"/>
</dbReference>
<protein>
    <submittedName>
        <fullName evidence="1">DnaJ-11</fullName>
    </submittedName>
</protein>
<sequence>MLAQNKVKLLSIYVRCISTTSRFGASHYDVLGITPKATQNDIKSAYYELSKKYHPDKSKDEESAKKFRQICEAYEVLGNVTLKKMYDKGLIVGKENTSRMEYQPEPEPADPTLKFYKSRNNKNVIPTMDGHTPIFDFDTWSKQHYGNLLKKHNYARDFVKKQKKKEMEISQTNHQEAVFYLLLVCFFFFMIAIGKSDYDNNKMEETKPVQDSNKATVLK</sequence>
<evidence type="ECO:0000313" key="2">
    <source>
        <dbReference type="Proteomes" id="UP000007151"/>
    </source>
</evidence>
<dbReference type="Gene3D" id="1.10.287.110">
    <property type="entry name" value="DnaJ domain"/>
    <property type="match status" value="1"/>
</dbReference>
<name>A0A212FBN5_DANPL</name>
<dbReference type="SUPFAM" id="SSF46565">
    <property type="entry name" value="Chaperone J-domain"/>
    <property type="match status" value="1"/>
</dbReference>
<dbReference type="PROSITE" id="PS50076">
    <property type="entry name" value="DNAJ_2"/>
    <property type="match status" value="1"/>
</dbReference>
<comment type="caution">
    <text evidence="1">The sequence shown here is derived from an EMBL/GenBank/DDBJ whole genome shotgun (WGS) entry which is preliminary data.</text>
</comment>
<reference evidence="1 2" key="1">
    <citation type="journal article" date="2011" name="Cell">
        <title>The monarch butterfly genome yields insights into long-distance migration.</title>
        <authorList>
            <person name="Zhan S."/>
            <person name="Merlin C."/>
            <person name="Boore J.L."/>
            <person name="Reppert S.M."/>
        </authorList>
    </citation>
    <scope>NUCLEOTIDE SEQUENCE [LARGE SCALE GENOMIC DNA]</scope>
    <source>
        <strain evidence="1">F-2</strain>
    </source>
</reference>